<evidence type="ECO:0000256" key="1">
    <source>
        <dbReference type="SAM" id="MobiDB-lite"/>
    </source>
</evidence>
<protein>
    <submittedName>
        <fullName evidence="2">Uncharacterized protein</fullName>
    </submittedName>
</protein>
<dbReference type="EMBL" id="AP005729">
    <property type="protein sequence ID" value="BAD23533.1"/>
    <property type="molecule type" value="Genomic_DNA"/>
</dbReference>
<evidence type="ECO:0000313" key="3">
    <source>
        <dbReference type="Proteomes" id="UP000000763"/>
    </source>
</evidence>
<sequence length="294" mass="31406">MTTPLGGGMTLERHRCQSGKGRARISKAAHHLRTAPHPPAAPPHTVVASSTTNSASSCHIGLLHRRMRLIVPSRPPATGRASGAKLASTATGRTSSRCAFLRRAGLRPLLQLLRASQMQPSATPLASHPRPPCLLPPQPQPRSPQQPQPQPPQPQSSASWAPPPPLSLHHQPRRHRHPIAVKKAAASMPFSTFVASTDPTASDARHRRPLTGPLAPATRLEPPACHSLPPGTAALPLCLLRPPVPPLPTAANSAPPRPPTPSTTSTQLTLPTPRRRPRQLDDPALRCPEQQIRP</sequence>
<dbReference type="AlphaFoldDB" id="Q6K337"/>
<feature type="compositionally biased region" description="Pro residues" evidence="1">
    <location>
        <begin position="129"/>
        <end position="154"/>
    </location>
</feature>
<reference evidence="3" key="2">
    <citation type="journal article" date="2008" name="Nucleic Acids Res.">
        <title>The rice annotation project database (RAP-DB): 2008 update.</title>
        <authorList>
            <consortium name="The rice annotation project (RAP)"/>
        </authorList>
    </citation>
    <scope>GENOME REANNOTATION</scope>
    <source>
        <strain evidence="3">cv. Nipponbare</strain>
    </source>
</reference>
<feature type="region of interest" description="Disordered" evidence="1">
    <location>
        <begin position="243"/>
        <end position="294"/>
    </location>
</feature>
<evidence type="ECO:0000313" key="2">
    <source>
        <dbReference type="EMBL" id="BAD23533.1"/>
    </source>
</evidence>
<reference evidence="3" key="1">
    <citation type="journal article" date="2005" name="Nature">
        <title>The map-based sequence of the rice genome.</title>
        <authorList>
            <consortium name="International rice genome sequencing project (IRGSP)"/>
            <person name="Matsumoto T."/>
            <person name="Wu J."/>
            <person name="Kanamori H."/>
            <person name="Katayose Y."/>
            <person name="Fujisawa M."/>
            <person name="Namiki N."/>
            <person name="Mizuno H."/>
            <person name="Yamamoto K."/>
            <person name="Antonio B.A."/>
            <person name="Baba T."/>
            <person name="Sakata K."/>
            <person name="Nagamura Y."/>
            <person name="Aoki H."/>
            <person name="Arikawa K."/>
            <person name="Arita K."/>
            <person name="Bito T."/>
            <person name="Chiden Y."/>
            <person name="Fujitsuka N."/>
            <person name="Fukunaka R."/>
            <person name="Hamada M."/>
            <person name="Harada C."/>
            <person name="Hayashi A."/>
            <person name="Hijishita S."/>
            <person name="Honda M."/>
            <person name="Hosokawa S."/>
            <person name="Ichikawa Y."/>
            <person name="Idonuma A."/>
            <person name="Iijima M."/>
            <person name="Ikeda M."/>
            <person name="Ikeno M."/>
            <person name="Ito K."/>
            <person name="Ito S."/>
            <person name="Ito T."/>
            <person name="Ito Y."/>
            <person name="Ito Y."/>
            <person name="Iwabuchi A."/>
            <person name="Kamiya K."/>
            <person name="Karasawa W."/>
            <person name="Kurita K."/>
            <person name="Katagiri S."/>
            <person name="Kikuta A."/>
            <person name="Kobayashi H."/>
            <person name="Kobayashi N."/>
            <person name="Machita K."/>
            <person name="Maehara T."/>
            <person name="Masukawa M."/>
            <person name="Mizubayashi T."/>
            <person name="Mukai Y."/>
            <person name="Nagasaki H."/>
            <person name="Nagata Y."/>
            <person name="Naito S."/>
            <person name="Nakashima M."/>
            <person name="Nakama Y."/>
            <person name="Nakamichi Y."/>
            <person name="Nakamura M."/>
            <person name="Meguro A."/>
            <person name="Negishi M."/>
            <person name="Ohta I."/>
            <person name="Ohta T."/>
            <person name="Okamoto M."/>
            <person name="Ono N."/>
            <person name="Saji S."/>
            <person name="Sakaguchi M."/>
            <person name="Sakai K."/>
            <person name="Shibata M."/>
            <person name="Shimokawa T."/>
            <person name="Song J."/>
            <person name="Takazaki Y."/>
            <person name="Terasawa K."/>
            <person name="Tsugane M."/>
            <person name="Tsuji K."/>
            <person name="Ueda S."/>
            <person name="Waki K."/>
            <person name="Yamagata H."/>
            <person name="Yamamoto M."/>
            <person name="Yamamoto S."/>
            <person name="Yamane H."/>
            <person name="Yoshiki S."/>
            <person name="Yoshihara R."/>
            <person name="Yukawa K."/>
            <person name="Zhong H."/>
            <person name="Yano M."/>
            <person name="Yuan Q."/>
            <person name="Ouyang S."/>
            <person name="Liu J."/>
            <person name="Jones K.M."/>
            <person name="Gansberger K."/>
            <person name="Moffat K."/>
            <person name="Hill J."/>
            <person name="Bera J."/>
            <person name="Fadrosh D."/>
            <person name="Jin S."/>
            <person name="Johri S."/>
            <person name="Kim M."/>
            <person name="Overton L."/>
            <person name="Reardon M."/>
            <person name="Tsitrin T."/>
            <person name="Vuong H."/>
            <person name="Weaver B."/>
            <person name="Ciecko A."/>
            <person name="Tallon L."/>
            <person name="Jackson J."/>
            <person name="Pai G."/>
            <person name="Aken S.V."/>
            <person name="Utterback T."/>
            <person name="Reidmuller S."/>
            <person name="Feldblyum T."/>
            <person name="Hsiao J."/>
            <person name="Zismann V."/>
            <person name="Iobst S."/>
            <person name="de Vazeille A.R."/>
            <person name="Buell C.R."/>
            <person name="Ying K."/>
            <person name="Li Y."/>
            <person name="Lu T."/>
            <person name="Huang Y."/>
            <person name="Zhao Q."/>
            <person name="Feng Q."/>
            <person name="Zhang L."/>
            <person name="Zhu J."/>
            <person name="Weng Q."/>
            <person name="Mu J."/>
            <person name="Lu Y."/>
            <person name="Fan D."/>
            <person name="Liu Y."/>
            <person name="Guan J."/>
            <person name="Zhang Y."/>
            <person name="Yu S."/>
            <person name="Liu X."/>
            <person name="Zhang Y."/>
            <person name="Hong G."/>
            <person name="Han B."/>
            <person name="Choisne N."/>
            <person name="Demange N."/>
            <person name="Orjeda G."/>
            <person name="Samain S."/>
            <person name="Cattolico L."/>
            <person name="Pelletier E."/>
            <person name="Couloux A."/>
            <person name="Segurens B."/>
            <person name="Wincker P."/>
            <person name="D'Hont A."/>
            <person name="Scarpelli C."/>
            <person name="Weissenbach J."/>
            <person name="Salanoubat M."/>
            <person name="Quetier F."/>
            <person name="Yu Y."/>
            <person name="Kim H.R."/>
            <person name="Rambo T."/>
            <person name="Currie J."/>
            <person name="Collura K."/>
            <person name="Luo M."/>
            <person name="Yang T."/>
            <person name="Ammiraju J.S.S."/>
            <person name="Engler F."/>
            <person name="Soderlund C."/>
            <person name="Wing R.A."/>
            <person name="Palmer L.E."/>
            <person name="de la Bastide M."/>
            <person name="Spiegel L."/>
            <person name="Nascimento L."/>
            <person name="Zutavern T."/>
            <person name="O'Shaughnessy A."/>
            <person name="Dike S."/>
            <person name="Dedhia N."/>
            <person name="Preston R."/>
            <person name="Balija V."/>
            <person name="McCombie W.R."/>
            <person name="Chow T."/>
            <person name="Chen H."/>
            <person name="Chung M."/>
            <person name="Chen C."/>
            <person name="Shaw J."/>
            <person name="Wu H."/>
            <person name="Hsiao K."/>
            <person name="Chao Y."/>
            <person name="Chu M."/>
            <person name="Cheng C."/>
            <person name="Hour A."/>
            <person name="Lee P."/>
            <person name="Lin S."/>
            <person name="Lin Y."/>
            <person name="Liou J."/>
            <person name="Liu S."/>
            <person name="Hsing Y."/>
            <person name="Raghuvanshi S."/>
            <person name="Mohanty A."/>
            <person name="Bharti A.K."/>
            <person name="Gaur A."/>
            <person name="Gupta V."/>
            <person name="Kumar D."/>
            <person name="Ravi V."/>
            <person name="Vij S."/>
            <person name="Kapur A."/>
            <person name="Khurana P."/>
            <person name="Khurana P."/>
            <person name="Khurana J.P."/>
            <person name="Tyagi A.K."/>
            <person name="Gaikwad K."/>
            <person name="Singh A."/>
            <person name="Dalal V."/>
            <person name="Srivastava S."/>
            <person name="Dixit A."/>
            <person name="Pal A.K."/>
            <person name="Ghazi I.A."/>
            <person name="Yadav M."/>
            <person name="Pandit A."/>
            <person name="Bhargava A."/>
            <person name="Sureshbabu K."/>
            <person name="Batra K."/>
            <person name="Sharma T.R."/>
            <person name="Mohapatra T."/>
            <person name="Singh N.K."/>
            <person name="Messing J."/>
            <person name="Nelson A.B."/>
            <person name="Fuks G."/>
            <person name="Kavchok S."/>
            <person name="Keizer G."/>
            <person name="Linton E."/>
            <person name="Llaca V."/>
            <person name="Song R."/>
            <person name="Tanyolac B."/>
            <person name="Young S."/>
            <person name="Ho-Il K."/>
            <person name="Hahn J.H."/>
            <person name="Sangsakoo G."/>
            <person name="Vanavichit A."/>
            <person name="de Mattos Luiz.A.T."/>
            <person name="Zimmer P.D."/>
            <person name="Malone G."/>
            <person name="Dellagostin O."/>
            <person name="de Oliveira A.C."/>
            <person name="Bevan M."/>
            <person name="Bancroft I."/>
            <person name="Minx P."/>
            <person name="Cordum H."/>
            <person name="Wilson R."/>
            <person name="Cheng Z."/>
            <person name="Jin W."/>
            <person name="Jiang J."/>
            <person name="Leong S.A."/>
            <person name="Iwama H."/>
            <person name="Gojobori T."/>
            <person name="Itoh T."/>
            <person name="Niimura Y."/>
            <person name="Fujii Y."/>
            <person name="Habara T."/>
            <person name="Sakai H."/>
            <person name="Sato Y."/>
            <person name="Wilson G."/>
            <person name="Kumar K."/>
            <person name="McCouch S."/>
            <person name="Juretic N."/>
            <person name="Hoen D."/>
            <person name="Wright S."/>
            <person name="Bruskiewich R."/>
            <person name="Bureau T."/>
            <person name="Miyao A."/>
            <person name="Hirochika H."/>
            <person name="Nishikawa T."/>
            <person name="Kadowaki K."/>
            <person name="Sugiura M."/>
            <person name="Burr B."/>
            <person name="Sasaki T."/>
        </authorList>
    </citation>
    <scope>NUCLEOTIDE SEQUENCE [LARGE SCALE GENOMIC DNA]</scope>
    <source>
        <strain evidence="3">cv. Nipponbare</strain>
    </source>
</reference>
<feature type="compositionally biased region" description="Low complexity" evidence="1">
    <location>
        <begin position="262"/>
        <end position="272"/>
    </location>
</feature>
<gene>
    <name evidence="2" type="primary">OSJNBa0069P02.9</name>
</gene>
<feature type="region of interest" description="Disordered" evidence="1">
    <location>
        <begin position="118"/>
        <end position="173"/>
    </location>
</feature>
<proteinExistence type="predicted"/>
<organism evidence="2 3">
    <name type="scientific">Oryza sativa subsp. japonica</name>
    <name type="common">Rice</name>
    <dbReference type="NCBI Taxonomy" id="39947"/>
    <lineage>
        <taxon>Eukaryota</taxon>
        <taxon>Viridiplantae</taxon>
        <taxon>Streptophyta</taxon>
        <taxon>Embryophyta</taxon>
        <taxon>Tracheophyta</taxon>
        <taxon>Spermatophyta</taxon>
        <taxon>Magnoliopsida</taxon>
        <taxon>Liliopsida</taxon>
        <taxon>Poales</taxon>
        <taxon>Poaceae</taxon>
        <taxon>BOP clade</taxon>
        <taxon>Oryzoideae</taxon>
        <taxon>Oryzeae</taxon>
        <taxon>Oryzinae</taxon>
        <taxon>Oryza</taxon>
        <taxon>Oryza sativa</taxon>
    </lineage>
</organism>
<feature type="region of interest" description="Disordered" evidence="1">
    <location>
        <begin position="73"/>
        <end position="95"/>
    </location>
</feature>
<name>Q6K337_ORYSJ</name>
<accession>Q6K337</accession>
<dbReference type="Proteomes" id="UP000000763">
    <property type="component" value="Chromosome 9"/>
</dbReference>
<feature type="region of interest" description="Disordered" evidence="1">
    <location>
        <begin position="196"/>
        <end position="227"/>
    </location>
</feature>